<dbReference type="InterPro" id="IPR047111">
    <property type="entry name" value="YbaP-like"/>
</dbReference>
<evidence type="ECO:0000313" key="3">
    <source>
        <dbReference type="EMBL" id="NHK26826.1"/>
    </source>
</evidence>
<dbReference type="PANTHER" id="PTHR40590">
    <property type="entry name" value="CYTOPLASMIC PROTEIN-RELATED"/>
    <property type="match status" value="1"/>
</dbReference>
<reference evidence="3 5" key="2">
    <citation type="submission" date="2020-02" db="EMBL/GenBank/DDBJ databases">
        <title>Genome sequence of Parvularcula flava strain NH6-79.</title>
        <authorList>
            <person name="Abdul Karim M.H."/>
            <person name="Lam M.Q."/>
            <person name="Chen S.J."/>
            <person name="Yahya A."/>
            <person name="Shahir S."/>
            <person name="Shamsir M.S."/>
            <person name="Chong C.S."/>
        </authorList>
    </citation>
    <scope>NUCLEOTIDE SEQUENCE [LARGE SCALE GENOMIC DNA]</scope>
    <source>
        <strain evidence="3 5">NH6-79</strain>
    </source>
</reference>
<reference evidence="2" key="1">
    <citation type="journal article" date="2014" name="Int. J. Syst. Evol. Microbiol.">
        <title>Complete genome sequence of Corynebacterium casei LMG S-19264T (=DSM 44701T), isolated from a smear-ripened cheese.</title>
        <authorList>
            <consortium name="US DOE Joint Genome Institute (JGI-PGF)"/>
            <person name="Walter F."/>
            <person name="Albersmeier A."/>
            <person name="Kalinowski J."/>
            <person name="Ruckert C."/>
        </authorList>
    </citation>
    <scope>NUCLEOTIDE SEQUENCE</scope>
    <source>
        <strain evidence="2">CGMCC 1.14984</strain>
    </source>
</reference>
<comment type="caution">
    <text evidence="2">The sequence shown here is derived from an EMBL/GenBank/DDBJ whole genome shotgun (WGS) entry which is preliminary data.</text>
</comment>
<reference evidence="2" key="3">
    <citation type="submission" date="2020-09" db="EMBL/GenBank/DDBJ databases">
        <authorList>
            <person name="Sun Q."/>
            <person name="Zhou Y."/>
        </authorList>
    </citation>
    <scope>NUCLEOTIDE SEQUENCE</scope>
    <source>
        <strain evidence="2">CGMCC 1.14984</strain>
    </source>
</reference>
<dbReference type="Pfam" id="PF01963">
    <property type="entry name" value="TraB_PrgY_gumN"/>
    <property type="match status" value="1"/>
</dbReference>
<protein>
    <submittedName>
        <fullName evidence="3">TraB/GumN family protein</fullName>
    </submittedName>
</protein>
<dbReference type="Proteomes" id="UP000818603">
    <property type="component" value="Unassembled WGS sequence"/>
</dbReference>
<dbReference type="EMBL" id="BMGZ01000001">
    <property type="protein sequence ID" value="GGH93529.1"/>
    <property type="molecule type" value="Genomic_DNA"/>
</dbReference>
<name>A0A8J3A1P9_9PROT</name>
<keyword evidence="5" id="KW-1185">Reference proteome</keyword>
<dbReference type="CDD" id="cd14789">
    <property type="entry name" value="Tiki"/>
    <property type="match status" value="1"/>
</dbReference>
<dbReference type="Proteomes" id="UP000621856">
    <property type="component" value="Unassembled WGS sequence"/>
</dbReference>
<dbReference type="RefSeq" id="WP_155137040.1">
    <property type="nucleotide sequence ID" value="NZ_BMGZ01000001.1"/>
</dbReference>
<feature type="signal peptide" evidence="1">
    <location>
        <begin position="1"/>
        <end position="20"/>
    </location>
</feature>
<proteinExistence type="predicted"/>
<keyword evidence="1" id="KW-0732">Signal</keyword>
<organism evidence="2 4">
    <name type="scientific">Aquisalinus luteolus</name>
    <dbReference type="NCBI Taxonomy" id="1566827"/>
    <lineage>
        <taxon>Bacteria</taxon>
        <taxon>Pseudomonadati</taxon>
        <taxon>Pseudomonadota</taxon>
        <taxon>Alphaproteobacteria</taxon>
        <taxon>Parvularculales</taxon>
        <taxon>Parvularculaceae</taxon>
        <taxon>Aquisalinus</taxon>
    </lineage>
</organism>
<accession>A0A8J3A1P9</accession>
<dbReference type="InterPro" id="IPR002816">
    <property type="entry name" value="TraB/PrgY/GumN_fam"/>
</dbReference>
<feature type="chain" id="PRO_5035162133" evidence="1">
    <location>
        <begin position="21"/>
        <end position="286"/>
    </location>
</feature>
<dbReference type="AlphaFoldDB" id="A0A8J3A1P9"/>
<evidence type="ECO:0000313" key="4">
    <source>
        <dbReference type="Proteomes" id="UP000621856"/>
    </source>
</evidence>
<evidence type="ECO:0000256" key="1">
    <source>
        <dbReference type="SAM" id="SignalP"/>
    </source>
</evidence>
<dbReference type="EMBL" id="VCJR02000001">
    <property type="protein sequence ID" value="NHK26826.1"/>
    <property type="molecule type" value="Genomic_DNA"/>
</dbReference>
<dbReference type="PANTHER" id="PTHR40590:SF1">
    <property type="entry name" value="CYTOPLASMIC PROTEIN"/>
    <property type="match status" value="1"/>
</dbReference>
<sequence length="286" mass="31496">MRKFLIGLGASLLAIGHAAAEPAMWKASDEDSEIYLFGSIHLLDKGAPWQTEALDKALSLADYYYYELAMDAEAQALMQTLALQYGTAPEGKTLSSYLTEEQKTAFDAAVTSYGMSPATLEPYRPWLAYLTLSVVSVQAAGFDPASGVETIMMAQTDDEKERYFETAEQQIRFFADMPDDVQAKLLVTVVEQIEEGPEVMTNMANAWRSGDVQTLDEIVNDSMADVSDEVYQTLIVKRNKAWVEEIRTLMEGDEEAVIIVGAGHLIGDDGVPALLEAEGIKVERIQ</sequence>
<evidence type="ECO:0000313" key="2">
    <source>
        <dbReference type="EMBL" id="GGH93529.1"/>
    </source>
</evidence>
<gene>
    <name evidence="3" type="ORF">FF098_002745</name>
    <name evidence="2" type="ORF">GCM10011355_05580</name>
</gene>
<evidence type="ECO:0000313" key="5">
    <source>
        <dbReference type="Proteomes" id="UP000818603"/>
    </source>
</evidence>